<comment type="subcellular location">
    <subcellularLocation>
        <location evidence="1">Membrane</location>
        <topology evidence="1">Multi-pass membrane protein</topology>
    </subcellularLocation>
</comment>
<feature type="transmembrane region" description="Helical" evidence="6">
    <location>
        <begin position="145"/>
        <end position="165"/>
    </location>
</feature>
<evidence type="ECO:0000256" key="1">
    <source>
        <dbReference type="ARBA" id="ARBA00004141"/>
    </source>
</evidence>
<evidence type="ECO:0000256" key="2">
    <source>
        <dbReference type="ARBA" id="ARBA00022448"/>
    </source>
</evidence>
<dbReference type="CDD" id="cd17321">
    <property type="entry name" value="MFS_MMR_MDR_like"/>
    <property type="match status" value="1"/>
</dbReference>
<dbReference type="Pfam" id="PF07690">
    <property type="entry name" value="MFS_1"/>
    <property type="match status" value="1"/>
</dbReference>
<dbReference type="AlphaFoldDB" id="A0A6J7KIT1"/>
<evidence type="ECO:0000256" key="4">
    <source>
        <dbReference type="ARBA" id="ARBA00022989"/>
    </source>
</evidence>
<evidence type="ECO:0000256" key="3">
    <source>
        <dbReference type="ARBA" id="ARBA00022692"/>
    </source>
</evidence>
<keyword evidence="3 6" id="KW-0812">Transmembrane</keyword>
<feature type="transmembrane region" description="Helical" evidence="6">
    <location>
        <begin position="228"/>
        <end position="250"/>
    </location>
</feature>
<protein>
    <submittedName>
        <fullName evidence="8">Unannotated protein</fullName>
    </submittedName>
</protein>
<keyword evidence="2" id="KW-0813">Transport</keyword>
<feature type="transmembrane region" description="Helical" evidence="6">
    <location>
        <begin position="54"/>
        <end position="75"/>
    </location>
</feature>
<feature type="transmembrane region" description="Helical" evidence="6">
    <location>
        <begin position="115"/>
        <end position="133"/>
    </location>
</feature>
<evidence type="ECO:0000313" key="8">
    <source>
        <dbReference type="EMBL" id="CAB4955345.1"/>
    </source>
</evidence>
<proteinExistence type="predicted"/>
<dbReference type="GO" id="GO:0022857">
    <property type="term" value="F:transmembrane transporter activity"/>
    <property type="evidence" value="ECO:0007669"/>
    <property type="project" value="InterPro"/>
</dbReference>
<feature type="domain" description="Major facilitator superfamily (MFS) profile" evidence="7">
    <location>
        <begin position="17"/>
        <end position="504"/>
    </location>
</feature>
<dbReference type="InterPro" id="IPR011701">
    <property type="entry name" value="MFS"/>
</dbReference>
<dbReference type="Gene3D" id="1.20.1720.10">
    <property type="entry name" value="Multidrug resistance protein D"/>
    <property type="match status" value="1"/>
</dbReference>
<dbReference type="SUPFAM" id="SSF103473">
    <property type="entry name" value="MFS general substrate transporter"/>
    <property type="match status" value="1"/>
</dbReference>
<dbReference type="InterPro" id="IPR020846">
    <property type="entry name" value="MFS_dom"/>
</dbReference>
<feature type="transmembrane region" description="Helical" evidence="6">
    <location>
        <begin position="203"/>
        <end position="222"/>
    </location>
</feature>
<feature type="transmembrane region" description="Helical" evidence="6">
    <location>
        <begin position="271"/>
        <end position="294"/>
    </location>
</feature>
<feature type="transmembrane region" description="Helical" evidence="6">
    <location>
        <begin position="334"/>
        <end position="354"/>
    </location>
</feature>
<organism evidence="8">
    <name type="scientific">freshwater metagenome</name>
    <dbReference type="NCBI Taxonomy" id="449393"/>
    <lineage>
        <taxon>unclassified sequences</taxon>
        <taxon>metagenomes</taxon>
        <taxon>ecological metagenomes</taxon>
    </lineage>
</organism>
<gene>
    <name evidence="8" type="ORF">UFOPK3773_01650</name>
</gene>
<feature type="transmembrane region" description="Helical" evidence="6">
    <location>
        <begin position="171"/>
        <end position="191"/>
    </location>
</feature>
<feature type="transmembrane region" description="Helical" evidence="6">
    <location>
        <begin position="360"/>
        <end position="382"/>
    </location>
</feature>
<accession>A0A6J7KIT1</accession>
<keyword evidence="4 6" id="KW-1133">Transmembrane helix</keyword>
<dbReference type="GO" id="GO:0016020">
    <property type="term" value="C:membrane"/>
    <property type="evidence" value="ECO:0007669"/>
    <property type="project" value="UniProtKB-SubCell"/>
</dbReference>
<feature type="transmembrane region" description="Helical" evidence="6">
    <location>
        <begin position="481"/>
        <end position="500"/>
    </location>
</feature>
<dbReference type="InterPro" id="IPR036259">
    <property type="entry name" value="MFS_trans_sf"/>
</dbReference>
<evidence type="ECO:0000256" key="6">
    <source>
        <dbReference type="SAM" id="Phobius"/>
    </source>
</evidence>
<feature type="transmembrane region" description="Helical" evidence="6">
    <location>
        <begin position="403"/>
        <end position="420"/>
    </location>
</feature>
<reference evidence="8" key="1">
    <citation type="submission" date="2020-05" db="EMBL/GenBank/DDBJ databases">
        <authorList>
            <person name="Chiriac C."/>
            <person name="Salcher M."/>
            <person name="Ghai R."/>
            <person name="Kavagutti S V."/>
        </authorList>
    </citation>
    <scope>NUCLEOTIDE SEQUENCE</scope>
</reference>
<dbReference type="EMBL" id="CAFBNF010000213">
    <property type="protein sequence ID" value="CAB4955345.1"/>
    <property type="molecule type" value="Genomic_DNA"/>
</dbReference>
<feature type="transmembrane region" description="Helical" evidence="6">
    <location>
        <begin position="15"/>
        <end position="42"/>
    </location>
</feature>
<sequence>MAPDEITTDLSPRRWLSLLGICLVTALVWFTATDISIALPAIGKEFVGTSMDTLQWAVNGYFLAGALIIVGGRIGDVVGRRLIFGIGTLLVIVGSVVAGTSHTATMLIVGRVIEGIGAAAILPTALAMVVVLFHGRERETAIATWIAVCWGAQALGPLVGGILMQVGDWRWIFWINIPVGVVALILTWWATPETRQQGGSRSIDVPGTVTLVGGIGLISYGLTVADNYSTSILALIFGGAIVLLVLFVLIERRATAPVVVLSIFKKGRFDGAVLANFIANFVFGAAIFFMAQYLQVVELKTPLEAGLLLLPATIPILLVNPIGTVWARKIGPGIPTFIGMALLVVAAYLMTNLQGSYEQLLLPFALIGIGIGLQITPCAVAATENPGDAGEGVASGIYKASSMIGGSLGVAACTAVFQAASRSDLTGLIATVKPPISPTEAQFELFLGALTGGPGLEELQQAYPQVQQGIISVFDSAVGSAMWPSIIAAAIGAALALLLLRGVTVPDEDTIN</sequence>
<name>A0A6J7KIT1_9ZZZZ</name>
<dbReference type="Gene3D" id="1.20.1250.20">
    <property type="entry name" value="MFS general substrate transporter like domains"/>
    <property type="match status" value="1"/>
</dbReference>
<dbReference type="PROSITE" id="PS50850">
    <property type="entry name" value="MFS"/>
    <property type="match status" value="1"/>
</dbReference>
<dbReference type="PANTHER" id="PTHR42718:SF9">
    <property type="entry name" value="MAJOR FACILITATOR SUPERFAMILY MULTIDRUG TRANSPORTER MFSC"/>
    <property type="match status" value="1"/>
</dbReference>
<feature type="transmembrane region" description="Helical" evidence="6">
    <location>
        <begin position="306"/>
        <end position="327"/>
    </location>
</feature>
<keyword evidence="5 6" id="KW-0472">Membrane</keyword>
<evidence type="ECO:0000259" key="7">
    <source>
        <dbReference type="PROSITE" id="PS50850"/>
    </source>
</evidence>
<dbReference type="PANTHER" id="PTHR42718">
    <property type="entry name" value="MAJOR FACILITATOR SUPERFAMILY MULTIDRUG TRANSPORTER MFSC"/>
    <property type="match status" value="1"/>
</dbReference>
<feature type="transmembrane region" description="Helical" evidence="6">
    <location>
        <begin position="82"/>
        <end position="109"/>
    </location>
</feature>
<evidence type="ECO:0000256" key="5">
    <source>
        <dbReference type="ARBA" id="ARBA00023136"/>
    </source>
</evidence>